<accession>A0A392VN82</accession>
<evidence type="ECO:0000313" key="2">
    <source>
        <dbReference type="Proteomes" id="UP000265520"/>
    </source>
</evidence>
<evidence type="ECO:0000313" key="1">
    <source>
        <dbReference type="EMBL" id="MCI89347.1"/>
    </source>
</evidence>
<dbReference type="Proteomes" id="UP000265520">
    <property type="component" value="Unassembled WGS sequence"/>
</dbReference>
<reference evidence="1 2" key="1">
    <citation type="journal article" date="2018" name="Front. Plant Sci.">
        <title>Red Clover (Trifolium pratense) and Zigzag Clover (T. medium) - A Picture of Genomic Similarities and Differences.</title>
        <authorList>
            <person name="Dluhosova J."/>
            <person name="Istvanek J."/>
            <person name="Nedelnik J."/>
            <person name="Repkova J."/>
        </authorList>
    </citation>
    <scope>NUCLEOTIDE SEQUENCE [LARGE SCALE GENOMIC DNA]</scope>
    <source>
        <strain evidence="2">cv. 10/8</strain>
        <tissue evidence="1">Leaf</tissue>
    </source>
</reference>
<sequence length="39" mass="4146">MGKEGSPVRGSKKSVKPSLDVVIPMLPIMPSKNVSLIPK</sequence>
<comment type="caution">
    <text evidence="1">The sequence shown here is derived from an EMBL/GenBank/DDBJ whole genome shotgun (WGS) entry which is preliminary data.</text>
</comment>
<proteinExistence type="predicted"/>
<organism evidence="1 2">
    <name type="scientific">Trifolium medium</name>
    <dbReference type="NCBI Taxonomy" id="97028"/>
    <lineage>
        <taxon>Eukaryota</taxon>
        <taxon>Viridiplantae</taxon>
        <taxon>Streptophyta</taxon>
        <taxon>Embryophyta</taxon>
        <taxon>Tracheophyta</taxon>
        <taxon>Spermatophyta</taxon>
        <taxon>Magnoliopsida</taxon>
        <taxon>eudicotyledons</taxon>
        <taxon>Gunneridae</taxon>
        <taxon>Pentapetalae</taxon>
        <taxon>rosids</taxon>
        <taxon>fabids</taxon>
        <taxon>Fabales</taxon>
        <taxon>Fabaceae</taxon>
        <taxon>Papilionoideae</taxon>
        <taxon>50 kb inversion clade</taxon>
        <taxon>NPAAA clade</taxon>
        <taxon>Hologalegina</taxon>
        <taxon>IRL clade</taxon>
        <taxon>Trifolieae</taxon>
        <taxon>Trifolium</taxon>
    </lineage>
</organism>
<name>A0A392VN82_9FABA</name>
<protein>
    <submittedName>
        <fullName evidence="1">Uncharacterized protein</fullName>
    </submittedName>
</protein>
<feature type="non-terminal residue" evidence="1">
    <location>
        <position position="39"/>
    </location>
</feature>
<dbReference type="AlphaFoldDB" id="A0A392VN82"/>
<keyword evidence="2" id="KW-1185">Reference proteome</keyword>
<dbReference type="EMBL" id="LXQA011217204">
    <property type="protein sequence ID" value="MCI89347.1"/>
    <property type="molecule type" value="Genomic_DNA"/>
</dbReference>